<organism evidence="9 10">
    <name type="scientific">Streblomastix strix</name>
    <dbReference type="NCBI Taxonomy" id="222440"/>
    <lineage>
        <taxon>Eukaryota</taxon>
        <taxon>Metamonada</taxon>
        <taxon>Preaxostyla</taxon>
        <taxon>Oxymonadida</taxon>
        <taxon>Streblomastigidae</taxon>
        <taxon>Streblomastix</taxon>
    </lineage>
</organism>
<keyword evidence="5" id="KW-0256">Endoplasmic reticulum</keyword>
<evidence type="ECO:0000313" key="9">
    <source>
        <dbReference type="EMBL" id="KAA6355174.1"/>
    </source>
</evidence>
<feature type="compositionally biased region" description="Basic and acidic residues" evidence="8">
    <location>
        <begin position="315"/>
        <end position="343"/>
    </location>
</feature>
<dbReference type="InterPro" id="IPR036249">
    <property type="entry name" value="Thioredoxin-like_sf"/>
</dbReference>
<comment type="similarity">
    <text evidence="3">Belongs to the protein disulfide isomerase family.</text>
</comment>
<keyword evidence="6" id="KW-0413">Isomerase</keyword>
<evidence type="ECO:0000256" key="2">
    <source>
        <dbReference type="ARBA" id="ARBA00004319"/>
    </source>
</evidence>
<name>A0A5J4T9U0_9EUKA</name>
<dbReference type="GO" id="GO:0005788">
    <property type="term" value="C:endoplasmic reticulum lumen"/>
    <property type="evidence" value="ECO:0007669"/>
    <property type="project" value="UniProtKB-SubCell"/>
</dbReference>
<feature type="non-terminal residue" evidence="9">
    <location>
        <position position="343"/>
    </location>
</feature>
<comment type="catalytic activity">
    <reaction evidence="1">
        <text>Catalyzes the rearrangement of -S-S- bonds in proteins.</text>
        <dbReference type="EC" id="5.3.4.1"/>
    </reaction>
</comment>
<evidence type="ECO:0000313" key="10">
    <source>
        <dbReference type="Proteomes" id="UP000324800"/>
    </source>
</evidence>
<proteinExistence type="inferred from homology"/>
<dbReference type="AlphaFoldDB" id="A0A5J4T9U0"/>
<reference evidence="9 10" key="1">
    <citation type="submission" date="2019-03" db="EMBL/GenBank/DDBJ databases">
        <title>Single cell metagenomics reveals metabolic interactions within the superorganism composed of flagellate Streblomastix strix and complex community of Bacteroidetes bacteria on its surface.</title>
        <authorList>
            <person name="Treitli S.C."/>
            <person name="Kolisko M."/>
            <person name="Husnik F."/>
            <person name="Keeling P."/>
            <person name="Hampl V."/>
        </authorList>
    </citation>
    <scope>NUCLEOTIDE SEQUENCE [LARGE SCALE GENOMIC DNA]</scope>
    <source>
        <strain evidence="9">ST1C</strain>
    </source>
</reference>
<evidence type="ECO:0000256" key="1">
    <source>
        <dbReference type="ARBA" id="ARBA00001182"/>
    </source>
</evidence>
<dbReference type="PANTHER" id="PTHR18929:SF132">
    <property type="entry name" value="PROTEIN DISULFIDE-ISOMERASE A3"/>
    <property type="match status" value="1"/>
</dbReference>
<dbReference type="EMBL" id="SNRW01035046">
    <property type="protein sequence ID" value="KAA6355174.1"/>
    <property type="molecule type" value="Genomic_DNA"/>
</dbReference>
<keyword evidence="7" id="KW-0676">Redox-active center</keyword>
<evidence type="ECO:0000256" key="4">
    <source>
        <dbReference type="ARBA" id="ARBA00012723"/>
    </source>
</evidence>
<dbReference type="OrthoDB" id="294696at2759"/>
<evidence type="ECO:0000256" key="5">
    <source>
        <dbReference type="ARBA" id="ARBA00022824"/>
    </source>
</evidence>
<gene>
    <name evidence="9" type="ORF">EZS28_049299</name>
</gene>
<dbReference type="Gene3D" id="3.40.30.10">
    <property type="entry name" value="Glutaredoxin"/>
    <property type="match status" value="2"/>
</dbReference>
<accession>A0A5J4T9U0</accession>
<evidence type="ECO:0000256" key="6">
    <source>
        <dbReference type="ARBA" id="ARBA00023235"/>
    </source>
</evidence>
<comment type="caution">
    <text evidence="9">The sequence shown here is derived from an EMBL/GenBank/DDBJ whole genome shotgun (WGS) entry which is preliminary data.</text>
</comment>
<evidence type="ECO:0000256" key="3">
    <source>
        <dbReference type="ARBA" id="ARBA00006347"/>
    </source>
</evidence>
<dbReference type="GO" id="GO:0006457">
    <property type="term" value="P:protein folding"/>
    <property type="evidence" value="ECO:0007669"/>
    <property type="project" value="TreeGrafter"/>
</dbReference>
<feature type="region of interest" description="Disordered" evidence="8">
    <location>
        <begin position="185"/>
        <end position="208"/>
    </location>
</feature>
<dbReference type="EC" id="5.3.4.1" evidence="4"/>
<dbReference type="GO" id="GO:0034976">
    <property type="term" value="P:response to endoplasmic reticulum stress"/>
    <property type="evidence" value="ECO:0007669"/>
    <property type="project" value="TreeGrafter"/>
</dbReference>
<evidence type="ECO:0000256" key="7">
    <source>
        <dbReference type="ARBA" id="ARBA00023284"/>
    </source>
</evidence>
<dbReference type="GO" id="GO:0003756">
    <property type="term" value="F:protein disulfide isomerase activity"/>
    <property type="evidence" value="ECO:0007669"/>
    <property type="project" value="UniProtKB-EC"/>
</dbReference>
<dbReference type="PANTHER" id="PTHR18929">
    <property type="entry name" value="PROTEIN DISULFIDE ISOMERASE"/>
    <property type="match status" value="1"/>
</dbReference>
<evidence type="ECO:0000256" key="8">
    <source>
        <dbReference type="SAM" id="MobiDB-lite"/>
    </source>
</evidence>
<feature type="region of interest" description="Disordered" evidence="8">
    <location>
        <begin position="281"/>
        <end position="343"/>
    </location>
</feature>
<dbReference type="Proteomes" id="UP000324800">
    <property type="component" value="Unassembled WGS sequence"/>
</dbReference>
<comment type="subcellular location">
    <subcellularLocation>
        <location evidence="2">Endoplasmic reticulum lumen</location>
    </subcellularLocation>
</comment>
<sequence length="343" mass="38965">MGKFGVSVAEVNCTEFLDICKAEKIKKPPQIKLYNKYGEKKYSDDNDAESIVKFVEDETKKSVRMFRTKEDAEEIFPDYGEVTIGYFEDRKNIEFQTFESITGSPKDNEIFIAVINPHFDKSKVEHVTPGTGKRETYKGLWDWGKMVTWHGDVTAALVEDINENNIKHFIETTRPVGWFFVDAGGKKTPEKRHPRGPRGEEQEEEKVELTKMHERVKKIAEELAQKNNRRIQMGVVDHKPNYRMSGPLGLSGKYLPGFTIEAPFYKSVKVGSKGDGIKAHYPLIEPEREPLVNENDDTSDISDISDSSSNEEEGSAEKTGEQKDKDKDKGSDNKTKNATKADK</sequence>
<dbReference type="CDD" id="cd02961">
    <property type="entry name" value="PDI_a_family"/>
    <property type="match status" value="1"/>
</dbReference>
<protein>
    <recommendedName>
        <fullName evidence="4">protein disulfide-isomerase</fullName>
        <ecNumber evidence="4">5.3.4.1</ecNumber>
    </recommendedName>
</protein>
<dbReference type="SUPFAM" id="SSF52833">
    <property type="entry name" value="Thioredoxin-like"/>
    <property type="match status" value="1"/>
</dbReference>